<feature type="region of interest" description="Disordered" evidence="15">
    <location>
        <begin position="46"/>
        <end position="140"/>
    </location>
</feature>
<evidence type="ECO:0000256" key="11">
    <source>
        <dbReference type="ARBA" id="ARBA00023125"/>
    </source>
</evidence>
<comment type="subcellular location">
    <subcellularLocation>
        <location evidence="2">Nucleus</location>
    </subcellularLocation>
</comment>
<keyword evidence="12" id="KW-0804">Transcription</keyword>
<feature type="domain" description="C2H2-type" evidence="16">
    <location>
        <begin position="364"/>
        <end position="391"/>
    </location>
</feature>
<protein>
    <submittedName>
        <fullName evidence="18">Zinc finger protein 180 isoform X1</fullName>
    </submittedName>
</protein>
<dbReference type="OrthoDB" id="6077919at2759"/>
<evidence type="ECO:0000256" key="13">
    <source>
        <dbReference type="ARBA" id="ARBA00023242"/>
    </source>
</evidence>
<keyword evidence="10" id="KW-0805">Transcription regulation</keyword>
<evidence type="ECO:0000256" key="2">
    <source>
        <dbReference type="ARBA" id="ARBA00004123"/>
    </source>
</evidence>
<dbReference type="RefSeq" id="XP_018096786.1">
    <property type="nucleotide sequence ID" value="XM_018241297.2"/>
</dbReference>
<dbReference type="AlphaFoldDB" id="A0A8J0U5U5"/>
<keyword evidence="6" id="KW-0677">Repeat</keyword>
<dbReference type="GO" id="GO:0000978">
    <property type="term" value="F:RNA polymerase II cis-regulatory region sequence-specific DNA binding"/>
    <property type="evidence" value="ECO:0000318"/>
    <property type="project" value="GO_Central"/>
</dbReference>
<dbReference type="InterPro" id="IPR013087">
    <property type="entry name" value="Znf_C2H2_type"/>
</dbReference>
<keyword evidence="11" id="KW-0238">DNA-binding</keyword>
<evidence type="ECO:0000256" key="3">
    <source>
        <dbReference type="ARBA" id="ARBA00006991"/>
    </source>
</evidence>
<dbReference type="FunFam" id="3.30.160.60:FF:000028">
    <property type="entry name" value="zinc finger protein 90 homolog"/>
    <property type="match status" value="1"/>
</dbReference>
<dbReference type="FunFam" id="3.30.160.60:FF:000003">
    <property type="entry name" value="Zinc finger protein 3 homolog"/>
    <property type="match status" value="1"/>
</dbReference>
<dbReference type="FunFam" id="3.30.160.60:FF:001997">
    <property type="entry name" value="Uncharacterized protein"/>
    <property type="match status" value="1"/>
</dbReference>
<evidence type="ECO:0000259" key="16">
    <source>
        <dbReference type="PROSITE" id="PS50157"/>
    </source>
</evidence>
<dbReference type="KEGG" id="xla:108704645"/>
<evidence type="ECO:0000256" key="10">
    <source>
        <dbReference type="ARBA" id="ARBA00023015"/>
    </source>
</evidence>
<keyword evidence="17" id="KW-1185">Reference proteome</keyword>
<dbReference type="SUPFAM" id="SSF57667">
    <property type="entry name" value="beta-beta-alpha zinc fingers"/>
    <property type="match status" value="4"/>
</dbReference>
<keyword evidence="7 14" id="KW-0863">Zinc-finger</keyword>
<dbReference type="FunFam" id="3.30.160.60:FF:000295">
    <property type="entry name" value="zinc finger protein 19"/>
    <property type="match status" value="1"/>
</dbReference>
<evidence type="ECO:0000256" key="8">
    <source>
        <dbReference type="ARBA" id="ARBA00022833"/>
    </source>
</evidence>
<evidence type="ECO:0000313" key="17">
    <source>
        <dbReference type="Proteomes" id="UP000186698"/>
    </source>
</evidence>
<keyword evidence="5" id="KW-0479">Metal-binding</keyword>
<dbReference type="GO" id="GO:0005634">
    <property type="term" value="C:nucleus"/>
    <property type="evidence" value="ECO:0000318"/>
    <property type="project" value="GO_Central"/>
</dbReference>
<keyword evidence="4" id="KW-1017">Isopeptide bond</keyword>
<dbReference type="PANTHER" id="PTHR16515:SF57">
    <property type="entry name" value="ZINC FINGER PROTEIN 154-LIKE"/>
    <property type="match status" value="1"/>
</dbReference>
<feature type="domain" description="C2H2-type" evidence="16">
    <location>
        <begin position="280"/>
        <end position="307"/>
    </location>
</feature>
<comment type="function">
    <text evidence="1">May be involved in transcriptional regulation.</text>
</comment>
<keyword evidence="9" id="KW-0832">Ubl conjugation</keyword>
<dbReference type="PANTHER" id="PTHR16515">
    <property type="entry name" value="PR DOMAIN ZINC FINGER PROTEIN"/>
    <property type="match status" value="1"/>
</dbReference>
<feature type="domain" description="C2H2-type" evidence="16">
    <location>
        <begin position="392"/>
        <end position="419"/>
    </location>
</feature>
<evidence type="ECO:0000256" key="6">
    <source>
        <dbReference type="ARBA" id="ARBA00022737"/>
    </source>
</evidence>
<evidence type="ECO:0000256" key="5">
    <source>
        <dbReference type="ARBA" id="ARBA00022723"/>
    </source>
</evidence>
<reference evidence="18" key="1">
    <citation type="submission" date="2025-08" db="UniProtKB">
        <authorList>
            <consortium name="RefSeq"/>
        </authorList>
    </citation>
    <scope>IDENTIFICATION</scope>
    <source>
        <strain evidence="18">J_2021</strain>
        <tissue evidence="18">Erythrocytes</tissue>
    </source>
</reference>
<keyword evidence="13" id="KW-0539">Nucleus</keyword>
<dbReference type="FunFam" id="3.30.160.60:FF:002343">
    <property type="entry name" value="Zinc finger protein 33A"/>
    <property type="match status" value="1"/>
</dbReference>
<keyword evidence="8" id="KW-0862">Zinc</keyword>
<organism evidence="17 18">
    <name type="scientific">Xenopus laevis</name>
    <name type="common">African clawed frog</name>
    <dbReference type="NCBI Taxonomy" id="8355"/>
    <lineage>
        <taxon>Eukaryota</taxon>
        <taxon>Metazoa</taxon>
        <taxon>Chordata</taxon>
        <taxon>Craniata</taxon>
        <taxon>Vertebrata</taxon>
        <taxon>Euteleostomi</taxon>
        <taxon>Amphibia</taxon>
        <taxon>Batrachia</taxon>
        <taxon>Anura</taxon>
        <taxon>Pipoidea</taxon>
        <taxon>Pipidae</taxon>
        <taxon>Xenopodinae</taxon>
        <taxon>Xenopus</taxon>
        <taxon>Xenopus</taxon>
    </lineage>
</organism>
<evidence type="ECO:0000256" key="12">
    <source>
        <dbReference type="ARBA" id="ARBA00023163"/>
    </source>
</evidence>
<feature type="domain" description="C2H2-type" evidence="16">
    <location>
        <begin position="336"/>
        <end position="363"/>
    </location>
</feature>
<evidence type="ECO:0000256" key="1">
    <source>
        <dbReference type="ARBA" id="ARBA00003767"/>
    </source>
</evidence>
<comment type="similarity">
    <text evidence="3">Belongs to the krueppel C2H2-type zinc-finger protein family.</text>
</comment>
<dbReference type="Gene3D" id="3.30.160.60">
    <property type="entry name" value="Classic Zinc Finger"/>
    <property type="match status" value="7"/>
</dbReference>
<feature type="domain" description="C2H2-type" evidence="16">
    <location>
        <begin position="252"/>
        <end position="279"/>
    </location>
</feature>
<feature type="compositionally biased region" description="Acidic residues" evidence="15">
    <location>
        <begin position="99"/>
        <end position="114"/>
    </location>
</feature>
<feature type="domain" description="C2H2-type" evidence="16">
    <location>
        <begin position="224"/>
        <end position="251"/>
    </location>
</feature>
<dbReference type="FunFam" id="3.30.160.60:FF:001910">
    <property type="entry name" value="zinc finger protein 420 isoform X3"/>
    <property type="match status" value="1"/>
</dbReference>
<dbReference type="InterPro" id="IPR036236">
    <property type="entry name" value="Znf_C2H2_sf"/>
</dbReference>
<dbReference type="PROSITE" id="PS00028">
    <property type="entry name" value="ZINC_FINGER_C2H2_1"/>
    <property type="match status" value="6"/>
</dbReference>
<dbReference type="GO" id="GO:0008270">
    <property type="term" value="F:zinc ion binding"/>
    <property type="evidence" value="ECO:0007669"/>
    <property type="project" value="UniProtKB-KW"/>
</dbReference>
<dbReference type="InterPro" id="IPR050331">
    <property type="entry name" value="Zinc_finger"/>
</dbReference>
<evidence type="ECO:0000256" key="15">
    <source>
        <dbReference type="SAM" id="MobiDB-lite"/>
    </source>
</evidence>
<accession>A0A8J0U5U5</accession>
<evidence type="ECO:0000256" key="4">
    <source>
        <dbReference type="ARBA" id="ARBA00022499"/>
    </source>
</evidence>
<feature type="domain" description="C2H2-type" evidence="16">
    <location>
        <begin position="308"/>
        <end position="335"/>
    </location>
</feature>
<evidence type="ECO:0000256" key="14">
    <source>
        <dbReference type="PROSITE-ProRule" id="PRU00042"/>
    </source>
</evidence>
<dbReference type="FunFam" id="3.30.160.60:FF:000478">
    <property type="entry name" value="Zinc finger protein 133"/>
    <property type="match status" value="1"/>
</dbReference>
<dbReference type="GO" id="GO:0001228">
    <property type="term" value="F:DNA-binding transcription activator activity, RNA polymerase II-specific"/>
    <property type="evidence" value="ECO:0000318"/>
    <property type="project" value="GO_Central"/>
</dbReference>
<sequence length="426" mass="47885">MGSEGEWLTNILPVNGDSLCKSHQEFVGVTHLPDCDWLIRISSGSERDTMSETGEQGYMWPPGSDEEEGHSGFYGAMNGNNDEEDGPTYLHHAGVLLDCQDEESPPGEGEESEESLLGSDKKDSPTSGAPIRPSMSGSRKLTNIIAHLQSLASERESSKQEPPEEPDFHMGESSFAFVHHDIHFDHDEGALASPQGRSHSAEQRLKAFKAIKILQEPDGKEKKYICVECGKTSRYKSAYLRHKRTHTGEKPFSCNDCGKCFRRSSQLVTHQRIHTGEKPYTCLRCGKSFSCNSTLVTHQRTHTGEKPYICMECGKGFIHSSDYNRHHRVHRGEKRYTCKECGKSFSQSSYLVIHQRIHTGEKPFVCNECGKCFSRNSSLVTHQRVHTGERPYTCAECGKSFRQSSHLLIHQRTHTPDSHLALRAMM</sequence>
<evidence type="ECO:0000256" key="9">
    <source>
        <dbReference type="ARBA" id="ARBA00022843"/>
    </source>
</evidence>
<evidence type="ECO:0000256" key="7">
    <source>
        <dbReference type="ARBA" id="ARBA00022771"/>
    </source>
</evidence>
<dbReference type="GeneID" id="108704645"/>
<dbReference type="Proteomes" id="UP000186698">
    <property type="component" value="Chromosome 6L"/>
</dbReference>
<dbReference type="PROSITE" id="PS50157">
    <property type="entry name" value="ZINC_FINGER_C2H2_2"/>
    <property type="match status" value="7"/>
</dbReference>
<name>A0A8J0U5U5_XENLA</name>
<evidence type="ECO:0000313" key="18">
    <source>
        <dbReference type="RefSeq" id="XP_018096786.1"/>
    </source>
</evidence>
<dbReference type="GO" id="GO:0006357">
    <property type="term" value="P:regulation of transcription by RNA polymerase II"/>
    <property type="evidence" value="ECO:0000318"/>
    <property type="project" value="GO_Central"/>
</dbReference>
<dbReference type="SMART" id="SM00355">
    <property type="entry name" value="ZnF_C2H2"/>
    <property type="match status" value="7"/>
</dbReference>
<gene>
    <name evidence="18" type="primary">LOC108704645</name>
</gene>
<proteinExistence type="inferred from homology"/>
<dbReference type="Pfam" id="PF00096">
    <property type="entry name" value="zf-C2H2"/>
    <property type="match status" value="7"/>
</dbReference>